<gene>
    <name evidence="5" type="ORF">DN062_14810</name>
</gene>
<dbReference type="RefSeq" id="WP_112160075.1">
    <property type="nucleotide sequence ID" value="NZ_QKRX01000012.1"/>
</dbReference>
<evidence type="ECO:0008006" key="7">
    <source>
        <dbReference type="Google" id="ProtNLM"/>
    </source>
</evidence>
<feature type="domain" description="Flagellar assembly protein T N-terminal" evidence="4">
    <location>
        <begin position="23"/>
        <end position="108"/>
    </location>
</feature>
<dbReference type="Proteomes" id="UP000250744">
    <property type="component" value="Unassembled WGS sequence"/>
</dbReference>
<dbReference type="Gene3D" id="2.40.10.410">
    <property type="entry name" value="FlgT, C-terminal domain"/>
    <property type="match status" value="1"/>
</dbReference>
<evidence type="ECO:0000313" key="5">
    <source>
        <dbReference type="EMBL" id="RAU17173.1"/>
    </source>
</evidence>
<dbReference type="InterPro" id="IPR032370">
    <property type="entry name" value="FlgT_N"/>
</dbReference>
<name>A0A364NJD6_9GAMM</name>
<evidence type="ECO:0000313" key="6">
    <source>
        <dbReference type="Proteomes" id="UP000250744"/>
    </source>
</evidence>
<keyword evidence="1" id="KW-0732">Signal</keyword>
<feature type="domain" description="Flagellar assembly protein T middle" evidence="3">
    <location>
        <begin position="121"/>
        <end position="278"/>
    </location>
</feature>
<evidence type="ECO:0000259" key="4">
    <source>
        <dbReference type="Pfam" id="PF16548"/>
    </source>
</evidence>
<evidence type="ECO:0000256" key="1">
    <source>
        <dbReference type="SAM" id="SignalP"/>
    </source>
</evidence>
<dbReference type="AlphaFoldDB" id="A0A364NJD6"/>
<dbReference type="Gene3D" id="3.40.50.10610">
    <property type="entry name" value="ABC-type transport auxiliary lipoprotein component"/>
    <property type="match status" value="1"/>
</dbReference>
<dbReference type="Pfam" id="PF16539">
    <property type="entry name" value="FlgT_M"/>
    <property type="match status" value="1"/>
</dbReference>
<feature type="domain" description="Flagellar assembly protein T C-terminal" evidence="2">
    <location>
        <begin position="325"/>
        <end position="399"/>
    </location>
</feature>
<protein>
    <recommendedName>
        <fullName evidence="7">Flagellar assembly protein T N-terminal domain-containing protein</fullName>
    </recommendedName>
</protein>
<dbReference type="OrthoDB" id="8778507at2"/>
<dbReference type="InterPro" id="IPR038180">
    <property type="entry name" value="FlgT_N_sf"/>
</dbReference>
<dbReference type="Pfam" id="PF16548">
    <property type="entry name" value="FlgT_N"/>
    <property type="match status" value="1"/>
</dbReference>
<dbReference type="EMBL" id="QKRX01000012">
    <property type="protein sequence ID" value="RAU17173.1"/>
    <property type="molecule type" value="Genomic_DNA"/>
</dbReference>
<reference evidence="5 6" key="1">
    <citation type="submission" date="2018-06" db="EMBL/GenBank/DDBJ databases">
        <title>Nitrincola tibetense sp. nov., isolated from Lake XuguoCo on Tibetan Plateau.</title>
        <authorList>
            <person name="Xing P."/>
        </authorList>
    </citation>
    <scope>NUCLEOTIDE SEQUENCE [LARGE SCALE GENOMIC DNA]</scope>
    <source>
        <strain evidence="6">xg18</strain>
    </source>
</reference>
<evidence type="ECO:0000259" key="2">
    <source>
        <dbReference type="Pfam" id="PF16538"/>
    </source>
</evidence>
<feature type="chain" id="PRO_5016825949" description="Flagellar assembly protein T N-terminal domain-containing protein" evidence="1">
    <location>
        <begin position="21"/>
        <end position="402"/>
    </location>
</feature>
<organism evidence="5 6">
    <name type="scientific">Nitrincola tibetensis</name>
    <dbReference type="NCBI Taxonomy" id="2219697"/>
    <lineage>
        <taxon>Bacteria</taxon>
        <taxon>Pseudomonadati</taxon>
        <taxon>Pseudomonadota</taxon>
        <taxon>Gammaproteobacteria</taxon>
        <taxon>Oceanospirillales</taxon>
        <taxon>Oceanospirillaceae</taxon>
        <taxon>Nitrincola</taxon>
    </lineage>
</organism>
<proteinExistence type="predicted"/>
<evidence type="ECO:0000259" key="3">
    <source>
        <dbReference type="Pfam" id="PF16539"/>
    </source>
</evidence>
<sequence>MWFLRCILASLLILSLNAWADLVVEADGSASIINGDLISARRTAIAQAAEAAAMRSSAYISSTSIVRNGAIEIDNVRMTSLGRVSNIQVINERVIDNVLFLRIRADVSMDEGCSGDINEVAYHKKVAFTAFPLQHPLHANTGSLHKIVHQMPDLLAQQVLQQPGFDTHLATHITLHPNLNNAPTQTLDDGMLTNIQRHTEQTQVQYIVSGVIRDMQPLNPIGPREPNVLVDLYHRTDKNHTRHQRNFVFDLFIHDALTGALLYRQSYSTSGRWNAGQKQTGFATQAFWQEDYGIQVLNLLRQASLDIRDQLRCQPFSARITRAENDRLWINAGAMSGLKAGDRLSVYRRMTYYDPLHMPYAELNNTHVTLTLDNVQPNFASGRINDSSQNVNIQVDDIVRSH</sequence>
<dbReference type="InterPro" id="IPR032386">
    <property type="entry name" value="FlgT_M"/>
</dbReference>
<dbReference type="InterPro" id="IPR038165">
    <property type="entry name" value="FlgT_C_sf"/>
</dbReference>
<dbReference type="InterPro" id="IPR032388">
    <property type="entry name" value="FlgT_C"/>
</dbReference>
<dbReference type="Pfam" id="PF16538">
    <property type="entry name" value="FlgT_C"/>
    <property type="match status" value="1"/>
</dbReference>
<feature type="signal peptide" evidence="1">
    <location>
        <begin position="1"/>
        <end position="20"/>
    </location>
</feature>
<dbReference type="Gene3D" id="3.30.1660.40">
    <property type="entry name" value="FlgT, N-terminal domain"/>
    <property type="match status" value="1"/>
</dbReference>
<comment type="caution">
    <text evidence="5">The sequence shown here is derived from an EMBL/GenBank/DDBJ whole genome shotgun (WGS) entry which is preliminary data.</text>
</comment>
<keyword evidence="6" id="KW-1185">Reference proteome</keyword>
<accession>A0A364NJD6</accession>